<name>A0A9X2HUC1_9GAMM</name>
<protein>
    <submittedName>
        <fullName evidence="1">Uncharacterized protein</fullName>
    </submittedName>
</protein>
<keyword evidence="2" id="KW-1185">Reference proteome</keyword>
<dbReference type="EMBL" id="JAMFTH010000001">
    <property type="protein sequence ID" value="MCP8898623.1"/>
    <property type="molecule type" value="Genomic_DNA"/>
</dbReference>
<reference evidence="1" key="2">
    <citation type="submission" date="2023-01" db="EMBL/GenBank/DDBJ databases">
        <title>Gilvimarinus xylanilyticus HB14 isolated from Caulerpa lentillifera aquaculture base in Hainan, China.</title>
        <authorList>
            <person name="Zhang Y.-J."/>
        </authorList>
    </citation>
    <scope>NUCLEOTIDE SEQUENCE</scope>
    <source>
        <strain evidence="1">HB14</strain>
    </source>
</reference>
<dbReference type="RefSeq" id="WP_253966894.1">
    <property type="nucleotide sequence ID" value="NZ_JAMFTH010000001.1"/>
</dbReference>
<dbReference type="Proteomes" id="UP001139319">
    <property type="component" value="Unassembled WGS sequence"/>
</dbReference>
<dbReference type="AlphaFoldDB" id="A0A9X2HUC1"/>
<evidence type="ECO:0000313" key="2">
    <source>
        <dbReference type="Proteomes" id="UP001139319"/>
    </source>
</evidence>
<comment type="caution">
    <text evidence="1">The sequence shown here is derived from an EMBL/GenBank/DDBJ whole genome shotgun (WGS) entry which is preliminary data.</text>
</comment>
<gene>
    <name evidence="1" type="ORF">M6D89_04845</name>
</gene>
<proteinExistence type="predicted"/>
<evidence type="ECO:0000313" key="1">
    <source>
        <dbReference type="EMBL" id="MCP8898623.1"/>
    </source>
</evidence>
<reference evidence="1" key="1">
    <citation type="submission" date="2022-05" db="EMBL/GenBank/DDBJ databases">
        <authorList>
            <person name="Sun H.-N."/>
        </authorList>
    </citation>
    <scope>NUCLEOTIDE SEQUENCE</scope>
    <source>
        <strain evidence="1">HB14</strain>
    </source>
</reference>
<accession>A0A9X2HUC1</accession>
<sequence length="91" mass="10064">MSLSLVVPTDLSGHSGADALLQLKQDMAAALAEGDFDRVRQLDQTFACVLDKLSLANRDNRTFLLNALLDVKQHYAQLLRECERVARAHAV</sequence>
<organism evidence="1 2">
    <name type="scientific">Gilvimarinus xylanilyticus</name>
    <dbReference type="NCBI Taxonomy" id="2944139"/>
    <lineage>
        <taxon>Bacteria</taxon>
        <taxon>Pseudomonadati</taxon>
        <taxon>Pseudomonadota</taxon>
        <taxon>Gammaproteobacteria</taxon>
        <taxon>Cellvibrionales</taxon>
        <taxon>Cellvibrionaceae</taxon>
        <taxon>Gilvimarinus</taxon>
    </lineage>
</organism>